<reference evidence="1 2" key="1">
    <citation type="journal article" date="2018" name="Proc. R. Soc. B">
        <title>A non-coding region near Follistatin controls head colour polymorphism in the Gouldian finch.</title>
        <authorList>
            <person name="Toomey M.B."/>
            <person name="Marques C.I."/>
            <person name="Andrade P."/>
            <person name="Araujo P.M."/>
            <person name="Sabatino S."/>
            <person name="Gazda M.A."/>
            <person name="Afonso S."/>
            <person name="Lopes R.J."/>
            <person name="Corbo J.C."/>
            <person name="Carneiro M."/>
        </authorList>
    </citation>
    <scope>NUCLEOTIDE SEQUENCE [LARGE SCALE GENOMIC DNA]</scope>
    <source>
        <strain evidence="1">Red01</strain>
        <tissue evidence="1">Muscle</tissue>
    </source>
</reference>
<sequence>MDSCCLDSSETLLGHDVANSWDKNTYMKLLLWTLLTQGVDDVPFTQSLIRGTTSGKAKGTEDRMCSGSKEITFKHEPASCKGSLFLTSVSLSRA</sequence>
<evidence type="ECO:0000313" key="1">
    <source>
        <dbReference type="EMBL" id="RLW01565.1"/>
    </source>
</evidence>
<evidence type="ECO:0000313" key="2">
    <source>
        <dbReference type="Proteomes" id="UP000276834"/>
    </source>
</evidence>
<keyword evidence="2" id="KW-1185">Reference proteome</keyword>
<accession>A0A3L8SG98</accession>
<dbReference type="AlphaFoldDB" id="A0A3L8SG98"/>
<protein>
    <submittedName>
        <fullName evidence="1">Uncharacterized protein</fullName>
    </submittedName>
</protein>
<gene>
    <name evidence="1" type="ORF">DV515_00007939</name>
</gene>
<dbReference type="Proteomes" id="UP000276834">
    <property type="component" value="Unassembled WGS sequence"/>
</dbReference>
<name>A0A3L8SG98_CHLGU</name>
<dbReference type="EMBL" id="QUSF01000022">
    <property type="protein sequence ID" value="RLW01565.1"/>
    <property type="molecule type" value="Genomic_DNA"/>
</dbReference>
<organism evidence="1 2">
    <name type="scientific">Chloebia gouldiae</name>
    <name type="common">Gouldian finch</name>
    <name type="synonym">Erythrura gouldiae</name>
    <dbReference type="NCBI Taxonomy" id="44316"/>
    <lineage>
        <taxon>Eukaryota</taxon>
        <taxon>Metazoa</taxon>
        <taxon>Chordata</taxon>
        <taxon>Craniata</taxon>
        <taxon>Vertebrata</taxon>
        <taxon>Euteleostomi</taxon>
        <taxon>Archelosauria</taxon>
        <taxon>Archosauria</taxon>
        <taxon>Dinosauria</taxon>
        <taxon>Saurischia</taxon>
        <taxon>Theropoda</taxon>
        <taxon>Coelurosauria</taxon>
        <taxon>Aves</taxon>
        <taxon>Neognathae</taxon>
        <taxon>Neoaves</taxon>
        <taxon>Telluraves</taxon>
        <taxon>Australaves</taxon>
        <taxon>Passeriformes</taxon>
        <taxon>Passeroidea</taxon>
        <taxon>Passeridae</taxon>
        <taxon>Chloebia</taxon>
    </lineage>
</organism>
<proteinExistence type="predicted"/>
<comment type="caution">
    <text evidence="1">The sequence shown here is derived from an EMBL/GenBank/DDBJ whole genome shotgun (WGS) entry which is preliminary data.</text>
</comment>